<dbReference type="PANTHER" id="PTHR10859:SF114">
    <property type="entry name" value="DOLICHOL-PHOSPHATE MANNOSYLTRANSFERASE"/>
    <property type="match status" value="1"/>
</dbReference>
<feature type="transmembrane region" description="Helical" evidence="5">
    <location>
        <begin position="282"/>
        <end position="301"/>
    </location>
</feature>
<dbReference type="InterPro" id="IPR001173">
    <property type="entry name" value="Glyco_trans_2-like"/>
</dbReference>
<feature type="transmembrane region" description="Helical" evidence="5">
    <location>
        <begin position="215"/>
        <end position="236"/>
    </location>
</feature>
<sequence length="359" mass="37865">MNVVLIPAYEPDERLVALVQELRGMPVVVVDDGSGPSYRDVYAAAAASGALVLAHEHNRGKGAALRTGFAHIARAFPGAGVVTADADGQHAPEDIARVASRIGPHRITLGVRAFTGPVPARSRLGNTVSRLAFRLAAGQAIGDTQTGLRGLPADALPWLLSVPGDRFEYEFRMLLQAATAGFELIEEPIATIYTDGNASSHFRPVRDSLRIYAPVVRFAGSAVLAFAIDTLALLVLHTLTGSLLVSVVAARVISASVNFAVNRSLVFHRGRDVPLRTAARRYFSLALLLLAANYGTISALSDLGLPLLAAKIVTEATLFLVSYGVQRAVVFAPASARAPQRSAGPVSARAAPAADRVRK</sequence>
<evidence type="ECO:0000259" key="6">
    <source>
        <dbReference type="Pfam" id="PF00535"/>
    </source>
</evidence>
<evidence type="ECO:0000256" key="4">
    <source>
        <dbReference type="ARBA" id="ARBA00023136"/>
    </source>
</evidence>
<evidence type="ECO:0000313" key="8">
    <source>
        <dbReference type="EMBL" id="WEG09619.1"/>
    </source>
</evidence>
<dbReference type="RefSeq" id="WP_275278943.1">
    <property type="nucleotide sequence ID" value="NZ_CP119108.1"/>
</dbReference>
<dbReference type="SUPFAM" id="SSF53448">
    <property type="entry name" value="Nucleotide-diphospho-sugar transferases"/>
    <property type="match status" value="1"/>
</dbReference>
<keyword evidence="4 5" id="KW-0472">Membrane</keyword>
<protein>
    <submittedName>
        <fullName evidence="8">Bifunctional glycosyltransferase family 2/GtrA family protein</fullName>
    </submittedName>
</protein>
<accession>A0ABY8BZN9</accession>
<dbReference type="PANTHER" id="PTHR10859">
    <property type="entry name" value="GLYCOSYL TRANSFERASE"/>
    <property type="match status" value="1"/>
</dbReference>
<dbReference type="Proteomes" id="UP001214553">
    <property type="component" value="Chromosome"/>
</dbReference>
<feature type="transmembrane region" description="Helical" evidence="5">
    <location>
        <begin position="242"/>
        <end position="261"/>
    </location>
</feature>
<dbReference type="InterPro" id="IPR029044">
    <property type="entry name" value="Nucleotide-diphossugar_trans"/>
</dbReference>
<evidence type="ECO:0000256" key="3">
    <source>
        <dbReference type="ARBA" id="ARBA00022989"/>
    </source>
</evidence>
<dbReference type="EMBL" id="CP119108">
    <property type="protein sequence ID" value="WEG09619.1"/>
    <property type="molecule type" value="Genomic_DNA"/>
</dbReference>
<feature type="transmembrane region" description="Helical" evidence="5">
    <location>
        <begin position="307"/>
        <end position="325"/>
    </location>
</feature>
<comment type="subcellular location">
    <subcellularLocation>
        <location evidence="1">Membrane</location>
        <topology evidence="1">Multi-pass membrane protein</topology>
    </subcellularLocation>
</comment>
<dbReference type="Gene3D" id="3.90.550.10">
    <property type="entry name" value="Spore Coat Polysaccharide Biosynthesis Protein SpsA, Chain A"/>
    <property type="match status" value="1"/>
</dbReference>
<dbReference type="InterPro" id="IPR007267">
    <property type="entry name" value="GtrA_DPMS_TM"/>
</dbReference>
<reference evidence="8 9" key="1">
    <citation type="submission" date="2023-03" db="EMBL/GenBank/DDBJ databases">
        <title>Genome sequence of Microbacterium sp. KACC 23027.</title>
        <authorList>
            <person name="Kim S."/>
            <person name="Heo J."/>
            <person name="Kwon S.-W."/>
        </authorList>
    </citation>
    <scope>NUCLEOTIDE SEQUENCE [LARGE SCALE GENOMIC DNA]</scope>
    <source>
        <strain evidence="8 9">KACC 23027</strain>
    </source>
</reference>
<name>A0ABY8BZN9_9MICO</name>
<evidence type="ECO:0000256" key="5">
    <source>
        <dbReference type="SAM" id="Phobius"/>
    </source>
</evidence>
<keyword evidence="2 5" id="KW-0812">Transmembrane</keyword>
<evidence type="ECO:0000313" key="9">
    <source>
        <dbReference type="Proteomes" id="UP001214553"/>
    </source>
</evidence>
<proteinExistence type="predicted"/>
<evidence type="ECO:0000256" key="1">
    <source>
        <dbReference type="ARBA" id="ARBA00004141"/>
    </source>
</evidence>
<keyword evidence="9" id="KW-1185">Reference proteome</keyword>
<feature type="domain" description="Glycosyltransferase 2-like" evidence="6">
    <location>
        <begin position="4"/>
        <end position="123"/>
    </location>
</feature>
<feature type="domain" description="GtrA/DPMS transmembrane" evidence="7">
    <location>
        <begin position="217"/>
        <end position="331"/>
    </location>
</feature>
<dbReference type="CDD" id="cd04179">
    <property type="entry name" value="DPM_DPG-synthase_like"/>
    <property type="match status" value="1"/>
</dbReference>
<evidence type="ECO:0000256" key="2">
    <source>
        <dbReference type="ARBA" id="ARBA00022692"/>
    </source>
</evidence>
<dbReference type="Pfam" id="PF00535">
    <property type="entry name" value="Glycos_transf_2"/>
    <property type="match status" value="1"/>
</dbReference>
<evidence type="ECO:0000259" key="7">
    <source>
        <dbReference type="Pfam" id="PF04138"/>
    </source>
</evidence>
<gene>
    <name evidence="8" type="ORF">PU630_03360</name>
</gene>
<organism evidence="8 9">
    <name type="scientific">Microbacterium horticulturae</name>
    <dbReference type="NCBI Taxonomy" id="3028316"/>
    <lineage>
        <taxon>Bacteria</taxon>
        <taxon>Bacillati</taxon>
        <taxon>Actinomycetota</taxon>
        <taxon>Actinomycetes</taxon>
        <taxon>Micrococcales</taxon>
        <taxon>Microbacteriaceae</taxon>
        <taxon>Microbacterium</taxon>
    </lineage>
</organism>
<keyword evidence="3 5" id="KW-1133">Transmembrane helix</keyword>
<dbReference type="Pfam" id="PF04138">
    <property type="entry name" value="GtrA_DPMS_TM"/>
    <property type="match status" value="1"/>
</dbReference>